<feature type="domain" description="Bromo" evidence="5">
    <location>
        <begin position="1"/>
        <end position="53"/>
    </location>
</feature>
<gene>
    <name evidence="6" type="ORF">CFOL_v3_33620</name>
</gene>
<dbReference type="Pfam" id="PF00439">
    <property type="entry name" value="Bromodomain"/>
    <property type="match status" value="1"/>
</dbReference>
<dbReference type="InterPro" id="IPR036427">
    <property type="entry name" value="Bromodomain-like_sf"/>
</dbReference>
<dbReference type="EMBL" id="BDDD01006046">
    <property type="protein sequence ID" value="GAV90211.1"/>
    <property type="molecule type" value="Genomic_DNA"/>
</dbReference>
<dbReference type="InterPro" id="IPR001487">
    <property type="entry name" value="Bromodomain"/>
</dbReference>
<reference evidence="7" key="1">
    <citation type="submission" date="2016-04" db="EMBL/GenBank/DDBJ databases">
        <title>Cephalotus genome sequencing.</title>
        <authorList>
            <person name="Fukushima K."/>
            <person name="Hasebe M."/>
            <person name="Fang X."/>
        </authorList>
    </citation>
    <scope>NUCLEOTIDE SEQUENCE [LARGE SCALE GENOMIC DNA]</scope>
    <source>
        <strain evidence="7">cv. St1</strain>
    </source>
</reference>
<feature type="coiled-coil region" evidence="3">
    <location>
        <begin position="502"/>
        <end position="543"/>
    </location>
</feature>
<feature type="compositionally biased region" description="Low complexity" evidence="4">
    <location>
        <begin position="103"/>
        <end position="117"/>
    </location>
</feature>
<evidence type="ECO:0000259" key="5">
    <source>
        <dbReference type="PROSITE" id="PS50014"/>
    </source>
</evidence>
<dbReference type="PANTHER" id="PTHR33144:SF48">
    <property type="entry name" value="PLANT TRANSPOSASE (PTTA_EN_SPM FAMILY)"/>
    <property type="match status" value="1"/>
</dbReference>
<keyword evidence="3" id="KW-0175">Coiled coil</keyword>
<dbReference type="OrthoDB" id="1913335at2759"/>
<protein>
    <submittedName>
        <fullName evidence="6">Bromodomain domain-containing protein/Transposase_24 domain-containing protein</fullName>
    </submittedName>
</protein>
<dbReference type="Proteomes" id="UP000187406">
    <property type="component" value="Unassembled WGS sequence"/>
</dbReference>
<evidence type="ECO:0000313" key="6">
    <source>
        <dbReference type="EMBL" id="GAV90211.1"/>
    </source>
</evidence>
<feature type="region of interest" description="Disordered" evidence="4">
    <location>
        <begin position="99"/>
        <end position="134"/>
    </location>
</feature>
<sequence length="553" mass="63718">DYFDVVDPPMDLGTICSKLQNGIKYMNSEDVFMHVQHIWENCWKYNKGDYILDLLKHVKKILLKYGTASGVYCEHPRKTSSMVGPDTLQLEQTPSCCNHPYKSQQSEPSTTQPQFTQNQAGADNTTTAGHSHLMPPMESAMRCNEYIPRHSHSQSYEPRQPLASFGQQHWSLTINIYFNLCSIMDSATRGSRCAVRRSVDPVRDNASQNPLQSHKQPYHSQQHTQKKTRGRGPNKLSYLWDMHDGERIFVPINRLGQPVGPDSAKLSNFLGTIARDGHMAPLTFNHWRAMPVAKKEDMWQYFQTKFDVEPSCKKWVLKSLGTKWKNWKAELKASHYYPHKTDEERLKDLDMRVVPDQWPILIAHWNSEKEKMRSAINKANRAKQVGATHAAGRKSFARIREEERIKRPDGEEPTRAEVYILTRTRKDGQPVDEKAAVTMTKLRQKESQKRKTSRGWDDAYFQVMGEERKSRVRTYGLGPTHYDVWGPNPTCGQVMKMTCETKKSAEKEVSKALEKMEAMEKKCTRMEAQMSRMTSNMQKLLNKIGASSKNLKD</sequence>
<dbReference type="InParanoid" id="A0A1Q3DCM3"/>
<feature type="compositionally biased region" description="Polar residues" evidence="4">
    <location>
        <begin position="118"/>
        <end position="129"/>
    </location>
</feature>
<dbReference type="AlphaFoldDB" id="A0A1Q3DCM3"/>
<feature type="region of interest" description="Disordered" evidence="4">
    <location>
        <begin position="202"/>
        <end position="233"/>
    </location>
</feature>
<dbReference type="CDD" id="cd04369">
    <property type="entry name" value="Bromodomain"/>
    <property type="match status" value="1"/>
</dbReference>
<evidence type="ECO:0000256" key="3">
    <source>
        <dbReference type="SAM" id="Coils"/>
    </source>
</evidence>
<accession>A0A1Q3DCM3</accession>
<dbReference type="Pfam" id="PF03004">
    <property type="entry name" value="Transposase_24"/>
    <property type="match status" value="1"/>
</dbReference>
<feature type="compositionally biased region" description="Polar residues" evidence="4">
    <location>
        <begin position="205"/>
        <end position="223"/>
    </location>
</feature>
<comment type="caution">
    <text evidence="6">The sequence shown here is derived from an EMBL/GenBank/DDBJ whole genome shotgun (WGS) entry which is preliminary data.</text>
</comment>
<feature type="non-terminal residue" evidence="6">
    <location>
        <position position="1"/>
    </location>
</feature>
<dbReference type="PANTHER" id="PTHR33144">
    <property type="entry name" value="OS10G0409366 PROTEIN-RELATED"/>
    <property type="match status" value="1"/>
</dbReference>
<dbReference type="SUPFAM" id="SSF47370">
    <property type="entry name" value="Bromodomain"/>
    <property type="match status" value="1"/>
</dbReference>
<evidence type="ECO:0000256" key="4">
    <source>
        <dbReference type="SAM" id="MobiDB-lite"/>
    </source>
</evidence>
<proteinExistence type="predicted"/>
<evidence type="ECO:0000313" key="7">
    <source>
        <dbReference type="Proteomes" id="UP000187406"/>
    </source>
</evidence>
<evidence type="ECO:0000256" key="2">
    <source>
        <dbReference type="PROSITE-ProRule" id="PRU00035"/>
    </source>
</evidence>
<keyword evidence="7" id="KW-1185">Reference proteome</keyword>
<dbReference type="InterPro" id="IPR004252">
    <property type="entry name" value="Probable_transposase_24"/>
</dbReference>
<dbReference type="PROSITE" id="PS50014">
    <property type="entry name" value="BROMODOMAIN_2"/>
    <property type="match status" value="1"/>
</dbReference>
<dbReference type="Gene3D" id="1.20.920.10">
    <property type="entry name" value="Bromodomain-like"/>
    <property type="match status" value="1"/>
</dbReference>
<keyword evidence="1 2" id="KW-0103">Bromodomain</keyword>
<name>A0A1Q3DCM3_CEPFO</name>
<dbReference type="STRING" id="3775.A0A1Q3DCM3"/>
<organism evidence="6 7">
    <name type="scientific">Cephalotus follicularis</name>
    <name type="common">Albany pitcher plant</name>
    <dbReference type="NCBI Taxonomy" id="3775"/>
    <lineage>
        <taxon>Eukaryota</taxon>
        <taxon>Viridiplantae</taxon>
        <taxon>Streptophyta</taxon>
        <taxon>Embryophyta</taxon>
        <taxon>Tracheophyta</taxon>
        <taxon>Spermatophyta</taxon>
        <taxon>Magnoliopsida</taxon>
        <taxon>eudicotyledons</taxon>
        <taxon>Gunneridae</taxon>
        <taxon>Pentapetalae</taxon>
        <taxon>rosids</taxon>
        <taxon>fabids</taxon>
        <taxon>Oxalidales</taxon>
        <taxon>Cephalotaceae</taxon>
        <taxon>Cephalotus</taxon>
    </lineage>
</organism>
<evidence type="ECO:0000256" key="1">
    <source>
        <dbReference type="ARBA" id="ARBA00023117"/>
    </source>
</evidence>